<dbReference type="EMBL" id="GBXM01100115">
    <property type="protein sequence ID" value="JAH08462.1"/>
    <property type="molecule type" value="Transcribed_RNA"/>
</dbReference>
<protein>
    <submittedName>
        <fullName evidence="1">Uncharacterized protein</fullName>
    </submittedName>
</protein>
<reference evidence="1" key="2">
    <citation type="journal article" date="2015" name="Fish Shellfish Immunol.">
        <title>Early steps in the European eel (Anguilla anguilla)-Vibrio vulnificus interaction in the gills: Role of the RtxA13 toxin.</title>
        <authorList>
            <person name="Callol A."/>
            <person name="Pajuelo D."/>
            <person name="Ebbesson L."/>
            <person name="Teles M."/>
            <person name="MacKenzie S."/>
            <person name="Amaro C."/>
        </authorList>
    </citation>
    <scope>NUCLEOTIDE SEQUENCE</scope>
</reference>
<reference evidence="1" key="1">
    <citation type="submission" date="2014-11" db="EMBL/GenBank/DDBJ databases">
        <authorList>
            <person name="Amaro Gonzalez C."/>
        </authorList>
    </citation>
    <scope>NUCLEOTIDE SEQUENCE</scope>
</reference>
<dbReference type="AlphaFoldDB" id="A0A0E9PW11"/>
<organism evidence="1">
    <name type="scientific">Anguilla anguilla</name>
    <name type="common">European freshwater eel</name>
    <name type="synonym">Muraena anguilla</name>
    <dbReference type="NCBI Taxonomy" id="7936"/>
    <lineage>
        <taxon>Eukaryota</taxon>
        <taxon>Metazoa</taxon>
        <taxon>Chordata</taxon>
        <taxon>Craniata</taxon>
        <taxon>Vertebrata</taxon>
        <taxon>Euteleostomi</taxon>
        <taxon>Actinopterygii</taxon>
        <taxon>Neopterygii</taxon>
        <taxon>Teleostei</taxon>
        <taxon>Anguilliformes</taxon>
        <taxon>Anguillidae</taxon>
        <taxon>Anguilla</taxon>
    </lineage>
</organism>
<sequence>MNTAAHSSVQHWRAGH</sequence>
<evidence type="ECO:0000313" key="1">
    <source>
        <dbReference type="EMBL" id="JAH08462.1"/>
    </source>
</evidence>
<proteinExistence type="predicted"/>
<name>A0A0E9PW11_ANGAN</name>
<accession>A0A0E9PW11</accession>